<keyword evidence="2" id="KW-0805">Transcription regulation</keyword>
<keyword evidence="4" id="KW-0804">Transcription</keyword>
<evidence type="ECO:0000256" key="2">
    <source>
        <dbReference type="ARBA" id="ARBA00023015"/>
    </source>
</evidence>
<evidence type="ECO:0000256" key="6">
    <source>
        <dbReference type="SAM" id="MobiDB-lite"/>
    </source>
</evidence>
<sequence length="240" mass="25536">MPKKVDHDERRRLIADALMRVAAEQGLEAVSLRHVAAAAGVSTGMVQHYFRTKDEMMSFALTAVSERSEARVRFALGALAPDPSPRELLRTMIATLLPLDGPAREDGRVALAFLAWTAVRPAASAELRPSSMEFVHFIASQLPSGDPGQAAGLLALMEGLGVYLLGGQYEPDQALNALDAHLDLLFGTRDPAEPKWEFRTGLAASSAPDVEVADERKAGPAPSSGPDVEVADDSEPAGGR</sequence>
<evidence type="ECO:0000313" key="9">
    <source>
        <dbReference type="Proteomes" id="UP001151002"/>
    </source>
</evidence>
<accession>A0ABT4AZJ7</accession>
<evidence type="ECO:0000256" key="1">
    <source>
        <dbReference type="ARBA" id="ARBA00022491"/>
    </source>
</evidence>
<keyword evidence="1" id="KW-0678">Repressor</keyword>
<dbReference type="PANTHER" id="PTHR30055">
    <property type="entry name" value="HTH-TYPE TRANSCRIPTIONAL REGULATOR RUTR"/>
    <property type="match status" value="1"/>
</dbReference>
<feature type="domain" description="HTH tetR-type" evidence="7">
    <location>
        <begin position="8"/>
        <end position="68"/>
    </location>
</feature>
<dbReference type="SUPFAM" id="SSF46689">
    <property type="entry name" value="Homeodomain-like"/>
    <property type="match status" value="1"/>
</dbReference>
<evidence type="ECO:0000256" key="4">
    <source>
        <dbReference type="ARBA" id="ARBA00023163"/>
    </source>
</evidence>
<feature type="region of interest" description="Disordered" evidence="6">
    <location>
        <begin position="204"/>
        <end position="240"/>
    </location>
</feature>
<gene>
    <name evidence="8" type="ORF">OWR29_16835</name>
</gene>
<dbReference type="Pfam" id="PF13977">
    <property type="entry name" value="TetR_C_6"/>
    <property type="match status" value="1"/>
</dbReference>
<name>A0ABT4AZJ7_9ACTN</name>
<dbReference type="InterPro" id="IPR001647">
    <property type="entry name" value="HTH_TetR"/>
</dbReference>
<dbReference type="PROSITE" id="PS50977">
    <property type="entry name" value="HTH_TETR_2"/>
    <property type="match status" value="1"/>
</dbReference>
<reference evidence="8" key="1">
    <citation type="submission" date="2022-11" db="EMBL/GenBank/DDBJ databases">
        <authorList>
            <person name="Somphong A."/>
            <person name="Phongsopitanun W."/>
        </authorList>
    </citation>
    <scope>NUCLEOTIDE SEQUENCE</scope>
    <source>
        <strain evidence="8">Pm04-4</strain>
    </source>
</reference>
<evidence type="ECO:0000256" key="3">
    <source>
        <dbReference type="ARBA" id="ARBA00023125"/>
    </source>
</evidence>
<dbReference type="InterPro" id="IPR036271">
    <property type="entry name" value="Tet_transcr_reg_TetR-rel_C_sf"/>
</dbReference>
<dbReference type="InterPro" id="IPR009057">
    <property type="entry name" value="Homeodomain-like_sf"/>
</dbReference>
<dbReference type="PANTHER" id="PTHR30055:SF231">
    <property type="entry name" value="TRANSCRIPTIONAL REGULATORY PROTEIN (PROBABLY DEOR-FAMILY)-RELATED"/>
    <property type="match status" value="1"/>
</dbReference>
<proteinExistence type="predicted"/>
<protein>
    <submittedName>
        <fullName evidence="8">TetR family transcriptional regulator</fullName>
    </submittedName>
</protein>
<dbReference type="SUPFAM" id="SSF48498">
    <property type="entry name" value="Tetracyclin repressor-like, C-terminal domain"/>
    <property type="match status" value="1"/>
</dbReference>
<dbReference type="EMBL" id="JAPNTZ010000005">
    <property type="protein sequence ID" value="MCY1139668.1"/>
    <property type="molecule type" value="Genomic_DNA"/>
</dbReference>
<dbReference type="InterPro" id="IPR039538">
    <property type="entry name" value="BetI_C"/>
</dbReference>
<keyword evidence="9" id="KW-1185">Reference proteome</keyword>
<feature type="compositionally biased region" description="Acidic residues" evidence="6">
    <location>
        <begin position="229"/>
        <end position="240"/>
    </location>
</feature>
<dbReference type="PRINTS" id="PR00455">
    <property type="entry name" value="HTHTETR"/>
</dbReference>
<evidence type="ECO:0000256" key="5">
    <source>
        <dbReference type="PROSITE-ProRule" id="PRU00335"/>
    </source>
</evidence>
<keyword evidence="3 5" id="KW-0238">DNA-binding</keyword>
<dbReference type="Proteomes" id="UP001151002">
    <property type="component" value="Unassembled WGS sequence"/>
</dbReference>
<dbReference type="InterPro" id="IPR050109">
    <property type="entry name" value="HTH-type_TetR-like_transc_reg"/>
</dbReference>
<feature type="DNA-binding region" description="H-T-H motif" evidence="5">
    <location>
        <begin position="31"/>
        <end position="50"/>
    </location>
</feature>
<organism evidence="8 9">
    <name type="scientific">Paractinoplanes pyxinae</name>
    <dbReference type="NCBI Taxonomy" id="2997416"/>
    <lineage>
        <taxon>Bacteria</taxon>
        <taxon>Bacillati</taxon>
        <taxon>Actinomycetota</taxon>
        <taxon>Actinomycetes</taxon>
        <taxon>Micromonosporales</taxon>
        <taxon>Micromonosporaceae</taxon>
        <taxon>Paractinoplanes</taxon>
    </lineage>
</organism>
<evidence type="ECO:0000259" key="7">
    <source>
        <dbReference type="PROSITE" id="PS50977"/>
    </source>
</evidence>
<comment type="caution">
    <text evidence="8">The sequence shown here is derived from an EMBL/GenBank/DDBJ whole genome shotgun (WGS) entry which is preliminary data.</text>
</comment>
<evidence type="ECO:0000313" key="8">
    <source>
        <dbReference type="EMBL" id="MCY1139668.1"/>
    </source>
</evidence>
<dbReference type="RefSeq" id="WP_267563797.1">
    <property type="nucleotide sequence ID" value="NZ_JAPNTZ010000005.1"/>
</dbReference>
<dbReference type="Gene3D" id="1.10.357.10">
    <property type="entry name" value="Tetracycline Repressor, domain 2"/>
    <property type="match status" value="1"/>
</dbReference>
<dbReference type="Pfam" id="PF00440">
    <property type="entry name" value="TetR_N"/>
    <property type="match status" value="1"/>
</dbReference>